<evidence type="ECO:0000313" key="1">
    <source>
        <dbReference type="EMBL" id="MYL62307.1"/>
    </source>
</evidence>
<proteinExistence type="predicted"/>
<dbReference type="RefSeq" id="WP_160918168.1">
    <property type="nucleotide sequence ID" value="NZ_WMEY01000001.1"/>
</dbReference>
<gene>
    <name evidence="1" type="ORF">GLW07_02940</name>
</gene>
<sequence length="96" mass="11388">MEVFLEILGLAGDLFWWGDPPDEQRIEANIAALMAFSWFVELVEKPQYNKLVHENTSVRYVIGKMRMKKMKRSPMYEERKERKLKKVLQKQLAATD</sequence>
<name>A0A845ES84_9BACL</name>
<protein>
    <submittedName>
        <fullName evidence="1">Uncharacterized protein</fullName>
    </submittedName>
</protein>
<accession>A0A845ES84</accession>
<evidence type="ECO:0000313" key="2">
    <source>
        <dbReference type="Proteomes" id="UP000447833"/>
    </source>
</evidence>
<reference evidence="1 2" key="1">
    <citation type="submission" date="2019-11" db="EMBL/GenBank/DDBJ databases">
        <title>Genome sequences of 17 halophilic strains isolated from different environments.</title>
        <authorList>
            <person name="Furrow R.E."/>
        </authorList>
    </citation>
    <scope>NUCLEOTIDE SEQUENCE [LARGE SCALE GENOMIC DNA]</scope>
    <source>
        <strain evidence="1 2">22506_14_FS</strain>
    </source>
</reference>
<dbReference type="AlphaFoldDB" id="A0A845ES84"/>
<dbReference type="Proteomes" id="UP000447833">
    <property type="component" value="Unassembled WGS sequence"/>
</dbReference>
<comment type="caution">
    <text evidence="1">The sequence shown here is derived from an EMBL/GenBank/DDBJ whole genome shotgun (WGS) entry which is preliminary data.</text>
</comment>
<dbReference type="EMBL" id="WMEY01000001">
    <property type="protein sequence ID" value="MYL62307.1"/>
    <property type="molecule type" value="Genomic_DNA"/>
</dbReference>
<organism evidence="1 2">
    <name type="scientific">Guptibacillus hwajinpoensis</name>
    <dbReference type="NCBI Taxonomy" id="208199"/>
    <lineage>
        <taxon>Bacteria</taxon>
        <taxon>Bacillati</taxon>
        <taxon>Bacillota</taxon>
        <taxon>Bacilli</taxon>
        <taxon>Bacillales</taxon>
        <taxon>Guptibacillaceae</taxon>
        <taxon>Guptibacillus</taxon>
    </lineage>
</organism>